<dbReference type="AlphaFoldDB" id="A0A099T1L6"/>
<keyword evidence="6" id="KW-0663">Pyridoxal phosphate</keyword>
<dbReference type="InterPro" id="IPR015422">
    <property type="entry name" value="PyrdxlP-dep_Trfase_small"/>
</dbReference>
<dbReference type="PANTHER" id="PTHR46383">
    <property type="entry name" value="ASPARTATE AMINOTRANSFERASE"/>
    <property type="match status" value="1"/>
</dbReference>
<evidence type="ECO:0000256" key="3">
    <source>
        <dbReference type="ARBA" id="ARBA00011738"/>
    </source>
</evidence>
<dbReference type="FunFam" id="3.40.640.10:FF:000033">
    <property type="entry name" value="Aspartate aminotransferase"/>
    <property type="match status" value="1"/>
</dbReference>
<evidence type="ECO:0000256" key="6">
    <source>
        <dbReference type="ARBA" id="ARBA00022898"/>
    </source>
</evidence>
<evidence type="ECO:0000259" key="7">
    <source>
        <dbReference type="Pfam" id="PF00155"/>
    </source>
</evidence>
<protein>
    <submittedName>
        <fullName evidence="8">Aspartate aminotransferase</fullName>
    </submittedName>
</protein>
<dbReference type="GO" id="GO:0008483">
    <property type="term" value="F:transaminase activity"/>
    <property type="evidence" value="ECO:0007669"/>
    <property type="project" value="UniProtKB-KW"/>
</dbReference>
<evidence type="ECO:0000313" key="8">
    <source>
        <dbReference type="EMBL" id="KGK99032.1"/>
    </source>
</evidence>
<dbReference type="RefSeq" id="WP_048193461.1">
    <property type="nucleotide sequence ID" value="NZ_CAAGSM010000002.1"/>
</dbReference>
<organism evidence="8 9">
    <name type="scientific">Methanococcoides methylutens</name>
    <dbReference type="NCBI Taxonomy" id="2226"/>
    <lineage>
        <taxon>Archaea</taxon>
        <taxon>Methanobacteriati</taxon>
        <taxon>Methanobacteriota</taxon>
        <taxon>Stenosarchaea group</taxon>
        <taxon>Methanomicrobia</taxon>
        <taxon>Methanosarcinales</taxon>
        <taxon>Methanosarcinaceae</taxon>
        <taxon>Methanococcoides</taxon>
    </lineage>
</organism>
<dbReference type="OrthoDB" id="372018at2157"/>
<name>A0A099T1L6_METMT</name>
<dbReference type="InterPro" id="IPR015421">
    <property type="entry name" value="PyrdxlP-dep_Trfase_major"/>
</dbReference>
<accession>A0A099T1L6</accession>
<evidence type="ECO:0000256" key="5">
    <source>
        <dbReference type="ARBA" id="ARBA00022679"/>
    </source>
</evidence>
<comment type="similarity">
    <text evidence="2">Belongs to the class-I pyridoxal-phosphate-dependent aminotransferase family.</text>
</comment>
<sequence length="370" mass="40194">MSSKEFAQRVLNVDISGIRKMFEAAGSDAINLGLGQPDFDTPSHIRQAAIDAINEGFTGYTYGSGIVELREALSRKFERDNGFEVSPDGIIVTSGASEALEIALATLVDPGDEVMIADPGFVSYNALTGFMGGKVVGVPLGEDLTMRPEDVLERLTPKTKAIIVNSPCNPTGGVLSKADMKAYADIADDHNVTLISDEVYEYFIYEGEHVSPAQFTDNVITINAVSKTYSMTGWRVGYTAANQEYTEQMLKVHQYVQACANSIAQKAALAAITGPQESVFEMRDEFKRRRDVLVKGLNELGMECETPKGAFYMFPKVDDSAEVATKLISNGVVVVPGTAFGQNGDGYIRISYATSMEDINRALEIMKKVL</sequence>
<proteinExistence type="inferred from homology"/>
<dbReference type="PANTHER" id="PTHR46383:SF3">
    <property type="entry name" value="ASPARTATE AMINOTRANSFERASE-RELATED"/>
    <property type="match status" value="1"/>
</dbReference>
<dbReference type="Pfam" id="PF00155">
    <property type="entry name" value="Aminotran_1_2"/>
    <property type="match status" value="1"/>
</dbReference>
<evidence type="ECO:0000256" key="1">
    <source>
        <dbReference type="ARBA" id="ARBA00001933"/>
    </source>
</evidence>
<dbReference type="InterPro" id="IPR004839">
    <property type="entry name" value="Aminotransferase_I/II_large"/>
</dbReference>
<dbReference type="GO" id="GO:0030170">
    <property type="term" value="F:pyridoxal phosphate binding"/>
    <property type="evidence" value="ECO:0007669"/>
    <property type="project" value="InterPro"/>
</dbReference>
<evidence type="ECO:0000313" key="9">
    <source>
        <dbReference type="Proteomes" id="UP000029859"/>
    </source>
</evidence>
<keyword evidence="9" id="KW-1185">Reference proteome</keyword>
<dbReference type="SUPFAM" id="SSF53383">
    <property type="entry name" value="PLP-dependent transferases"/>
    <property type="match status" value="1"/>
</dbReference>
<evidence type="ECO:0000256" key="4">
    <source>
        <dbReference type="ARBA" id="ARBA00022576"/>
    </source>
</evidence>
<keyword evidence="5 8" id="KW-0808">Transferase</keyword>
<comment type="caution">
    <text evidence="8">The sequence shown here is derived from an EMBL/GenBank/DDBJ whole genome shotgun (WGS) entry which is preliminary data.</text>
</comment>
<comment type="cofactor">
    <cofactor evidence="1">
        <name>pyridoxal 5'-phosphate</name>
        <dbReference type="ChEBI" id="CHEBI:597326"/>
    </cofactor>
</comment>
<dbReference type="Gene3D" id="3.40.640.10">
    <property type="entry name" value="Type I PLP-dependent aspartate aminotransferase-like (Major domain)"/>
    <property type="match status" value="1"/>
</dbReference>
<feature type="domain" description="Aminotransferase class I/classII large" evidence="7">
    <location>
        <begin position="28"/>
        <end position="364"/>
    </location>
</feature>
<dbReference type="EMBL" id="JRHO01000009">
    <property type="protein sequence ID" value="KGK99032.1"/>
    <property type="molecule type" value="Genomic_DNA"/>
</dbReference>
<dbReference type="InterPro" id="IPR050596">
    <property type="entry name" value="AspAT/PAT-like"/>
</dbReference>
<dbReference type="Proteomes" id="UP000029859">
    <property type="component" value="Unassembled WGS sequence"/>
</dbReference>
<reference evidence="8 9" key="1">
    <citation type="submission" date="2014-09" db="EMBL/GenBank/DDBJ databases">
        <title>Draft genome sequence of an obligately methylotrophic methanogen, Methanococcoides methylutens, isolated from marine sediment.</title>
        <authorList>
            <person name="Guan Y."/>
            <person name="Ngugi D.K."/>
            <person name="Blom J."/>
            <person name="Ali S."/>
            <person name="Ferry J.G."/>
            <person name="Stingl U."/>
        </authorList>
    </citation>
    <scope>NUCLEOTIDE SEQUENCE [LARGE SCALE GENOMIC DNA]</scope>
    <source>
        <strain evidence="8 9">DSM 2657</strain>
    </source>
</reference>
<dbReference type="CDD" id="cd00609">
    <property type="entry name" value="AAT_like"/>
    <property type="match status" value="1"/>
</dbReference>
<dbReference type="InterPro" id="IPR015424">
    <property type="entry name" value="PyrdxlP-dep_Trfase"/>
</dbReference>
<evidence type="ECO:0000256" key="2">
    <source>
        <dbReference type="ARBA" id="ARBA00007441"/>
    </source>
</evidence>
<dbReference type="Gene3D" id="3.90.1150.10">
    <property type="entry name" value="Aspartate Aminotransferase, domain 1"/>
    <property type="match status" value="1"/>
</dbReference>
<keyword evidence="4 8" id="KW-0032">Aminotransferase</keyword>
<gene>
    <name evidence="8" type="ORF">LI82_03085</name>
</gene>
<dbReference type="GO" id="GO:0006520">
    <property type="term" value="P:amino acid metabolic process"/>
    <property type="evidence" value="ECO:0007669"/>
    <property type="project" value="InterPro"/>
</dbReference>
<comment type="subunit">
    <text evidence="3">Homodimer.</text>
</comment>